<evidence type="ECO:0000256" key="6">
    <source>
        <dbReference type="ARBA" id="ARBA00023136"/>
    </source>
</evidence>
<dbReference type="EMBL" id="JABBNT010000003">
    <property type="protein sequence ID" value="NMM45292.1"/>
    <property type="molecule type" value="Genomic_DNA"/>
</dbReference>
<keyword evidence="3 7" id="KW-0997">Cell inner membrane</keyword>
<feature type="transmembrane region" description="Helical" evidence="8">
    <location>
        <begin position="406"/>
        <end position="431"/>
    </location>
</feature>
<feature type="transmembrane region" description="Helical" evidence="8">
    <location>
        <begin position="6"/>
        <end position="39"/>
    </location>
</feature>
<dbReference type="PANTHER" id="PTHR33362:SF5">
    <property type="entry name" value="C4-DICARBOXYLATE TRAP TRANSPORTER LARGE PERMEASE PROTEIN DCTM"/>
    <property type="match status" value="1"/>
</dbReference>
<feature type="transmembrane region" description="Helical" evidence="8">
    <location>
        <begin position="98"/>
        <end position="123"/>
    </location>
</feature>
<dbReference type="InterPro" id="IPR004681">
    <property type="entry name" value="TRAP_DctM"/>
</dbReference>
<keyword evidence="2" id="KW-1003">Cell membrane</keyword>
<feature type="domain" description="TRAP C4-dicarboxylate transport system permease DctM subunit" evidence="9">
    <location>
        <begin position="11"/>
        <end position="426"/>
    </location>
</feature>
<gene>
    <name evidence="10" type="ORF">HH303_12435</name>
</gene>
<evidence type="ECO:0000256" key="7">
    <source>
        <dbReference type="RuleBase" id="RU369079"/>
    </source>
</evidence>
<sequence>MEWYWALTLALGVLLALMAVGLPVFAAFLVANVGGVLLVMGPRGFGLFSNSIYETVTSETFVTIPLFILMGEILFRSGSVEVLSNALDKLIGRMRGRLYFLVIALSTVFSALSGSAVAVAAMLGRSLLPQMTSKGYDKGLSNFTILGGASLAPIIPPSLLVIVIGSLVNNVSIAGLLIAGLIPGILMSSLIGLYVVARVRMQADLAPATEVGTQYSAKEKCLALAGTLPFGIVIFFVMGLIILGVATPSEAAASGVLGAAVTAVIYRRFSLKLIWDSLRSAVGISAMIMLIVASSKLFGQLLSFVGATAGLIDYVGGLSIDPWMMLVVLMLVPLILCMFIDQFAFLLLAIPLYEPIIRTYGFDPMWFWTLFLINLTIGSITPPFGYTLFALKGAAQDTTLNEIYRSAWPAVVIFVIGLGLLAVFPSLVTALPSLL</sequence>
<feature type="transmembrane region" description="Helical" evidence="8">
    <location>
        <begin position="323"/>
        <end position="353"/>
    </location>
</feature>
<feature type="transmembrane region" description="Helical" evidence="8">
    <location>
        <begin position="173"/>
        <end position="196"/>
    </location>
</feature>
<feature type="transmembrane region" description="Helical" evidence="8">
    <location>
        <begin position="222"/>
        <end position="245"/>
    </location>
</feature>
<dbReference type="GO" id="GO:0005886">
    <property type="term" value="C:plasma membrane"/>
    <property type="evidence" value="ECO:0007669"/>
    <property type="project" value="UniProtKB-SubCell"/>
</dbReference>
<dbReference type="Proteomes" id="UP000539372">
    <property type="component" value="Unassembled WGS sequence"/>
</dbReference>
<evidence type="ECO:0000256" key="5">
    <source>
        <dbReference type="ARBA" id="ARBA00022989"/>
    </source>
</evidence>
<dbReference type="PIRSF" id="PIRSF006066">
    <property type="entry name" value="HI0050"/>
    <property type="match status" value="1"/>
</dbReference>
<evidence type="ECO:0000256" key="8">
    <source>
        <dbReference type="SAM" id="Phobius"/>
    </source>
</evidence>
<dbReference type="PANTHER" id="PTHR33362">
    <property type="entry name" value="SIALIC ACID TRAP TRANSPORTER PERMEASE PROTEIN SIAT-RELATED"/>
    <property type="match status" value="1"/>
</dbReference>
<reference evidence="10 11" key="1">
    <citation type="submission" date="2020-04" db="EMBL/GenBank/DDBJ databases">
        <title>Rhodospirillaceae bacterium KN72 isolated from deep sea.</title>
        <authorList>
            <person name="Zhang D.-C."/>
        </authorList>
    </citation>
    <scope>NUCLEOTIDE SEQUENCE [LARGE SCALE GENOMIC DNA]</scope>
    <source>
        <strain evidence="10 11">KN72</strain>
    </source>
</reference>
<evidence type="ECO:0000256" key="2">
    <source>
        <dbReference type="ARBA" id="ARBA00022475"/>
    </source>
</evidence>
<comment type="subcellular location">
    <subcellularLocation>
        <location evidence="1 7">Cell inner membrane</location>
        <topology evidence="1 7">Multi-pass membrane protein</topology>
    </subcellularLocation>
</comment>
<keyword evidence="11" id="KW-1185">Reference proteome</keyword>
<keyword evidence="4 8" id="KW-0812">Transmembrane</keyword>
<organism evidence="10 11">
    <name type="scientific">Pacificispira spongiicola</name>
    <dbReference type="NCBI Taxonomy" id="2729598"/>
    <lineage>
        <taxon>Bacteria</taxon>
        <taxon>Pseudomonadati</taxon>
        <taxon>Pseudomonadota</taxon>
        <taxon>Alphaproteobacteria</taxon>
        <taxon>Rhodospirillales</taxon>
        <taxon>Rhodospirillaceae</taxon>
        <taxon>Pacificispira</taxon>
    </lineage>
</organism>
<evidence type="ECO:0000256" key="4">
    <source>
        <dbReference type="ARBA" id="ARBA00022692"/>
    </source>
</evidence>
<feature type="transmembrane region" description="Helical" evidence="8">
    <location>
        <begin position="281"/>
        <end position="303"/>
    </location>
</feature>
<evidence type="ECO:0000259" key="9">
    <source>
        <dbReference type="Pfam" id="PF06808"/>
    </source>
</evidence>
<comment type="caution">
    <text evidence="10">The sequence shown here is derived from an EMBL/GenBank/DDBJ whole genome shotgun (WGS) entry which is preliminary data.</text>
</comment>
<evidence type="ECO:0000313" key="11">
    <source>
        <dbReference type="Proteomes" id="UP000539372"/>
    </source>
</evidence>
<keyword evidence="6 8" id="KW-0472">Membrane</keyword>
<evidence type="ECO:0000256" key="3">
    <source>
        <dbReference type="ARBA" id="ARBA00022519"/>
    </source>
</evidence>
<name>A0A7Y0HGU3_9PROT</name>
<dbReference type="InterPro" id="IPR010656">
    <property type="entry name" value="DctM"/>
</dbReference>
<dbReference type="Pfam" id="PF06808">
    <property type="entry name" value="DctM"/>
    <property type="match status" value="1"/>
</dbReference>
<dbReference type="RefSeq" id="WP_169625641.1">
    <property type="nucleotide sequence ID" value="NZ_JABBNT010000003.1"/>
</dbReference>
<feature type="transmembrane region" description="Helical" evidence="8">
    <location>
        <begin position="143"/>
        <end position="167"/>
    </location>
</feature>
<proteinExistence type="predicted"/>
<dbReference type="AlphaFoldDB" id="A0A7Y0HGU3"/>
<feature type="transmembrane region" description="Helical" evidence="8">
    <location>
        <begin position="365"/>
        <end position="386"/>
    </location>
</feature>
<accession>A0A7Y0HGU3</accession>
<evidence type="ECO:0000313" key="10">
    <source>
        <dbReference type="EMBL" id="NMM45292.1"/>
    </source>
</evidence>
<dbReference type="GO" id="GO:0022857">
    <property type="term" value="F:transmembrane transporter activity"/>
    <property type="evidence" value="ECO:0007669"/>
    <property type="project" value="UniProtKB-UniRule"/>
</dbReference>
<protein>
    <submittedName>
        <fullName evidence="10">TRAP transporter large permease subunit</fullName>
    </submittedName>
</protein>
<comment type="function">
    <text evidence="7">Part of the tripartite ATP-independent periplasmic (TRAP) transport system.</text>
</comment>
<keyword evidence="7" id="KW-0813">Transport</keyword>
<evidence type="ECO:0000256" key="1">
    <source>
        <dbReference type="ARBA" id="ARBA00004429"/>
    </source>
</evidence>
<feature type="transmembrane region" description="Helical" evidence="8">
    <location>
        <begin position="251"/>
        <end position="269"/>
    </location>
</feature>
<keyword evidence="5 8" id="KW-1133">Transmembrane helix</keyword>